<organism evidence="4 5">
    <name type="scientific">Deinococcus ruber</name>
    <dbReference type="NCBI Taxonomy" id="1848197"/>
    <lineage>
        <taxon>Bacteria</taxon>
        <taxon>Thermotogati</taxon>
        <taxon>Deinococcota</taxon>
        <taxon>Deinococci</taxon>
        <taxon>Deinococcales</taxon>
        <taxon>Deinococcaceae</taxon>
        <taxon>Deinococcus</taxon>
    </lineage>
</organism>
<keyword evidence="5" id="KW-1185">Reference proteome</keyword>
<evidence type="ECO:0000256" key="2">
    <source>
        <dbReference type="ARBA" id="ARBA00022729"/>
    </source>
</evidence>
<dbReference type="Pfam" id="PF13458">
    <property type="entry name" value="Peripla_BP_6"/>
    <property type="match status" value="1"/>
</dbReference>
<dbReference type="Gene3D" id="3.40.50.2300">
    <property type="match status" value="2"/>
</dbReference>
<feature type="domain" description="Leucine-binding protein" evidence="3">
    <location>
        <begin position="31"/>
        <end position="379"/>
    </location>
</feature>
<dbReference type="PANTHER" id="PTHR47151">
    <property type="entry name" value="LEU/ILE/VAL-BINDING ABC TRANSPORTER SUBUNIT"/>
    <property type="match status" value="1"/>
</dbReference>
<dbReference type="PANTHER" id="PTHR47151:SF2">
    <property type="entry name" value="AMINO ACID BINDING PROTEIN"/>
    <property type="match status" value="1"/>
</dbReference>
<reference evidence="4" key="1">
    <citation type="journal article" date="2014" name="Int. J. Syst. Evol. Microbiol.">
        <title>Complete genome sequence of Corynebacterium casei LMG S-19264T (=DSM 44701T), isolated from a smear-ripened cheese.</title>
        <authorList>
            <consortium name="US DOE Joint Genome Institute (JGI-PGF)"/>
            <person name="Walter F."/>
            <person name="Albersmeier A."/>
            <person name="Kalinowski J."/>
            <person name="Ruckert C."/>
        </authorList>
    </citation>
    <scope>NUCLEOTIDE SEQUENCE</scope>
    <source>
        <strain evidence="4">JCM 31311</strain>
    </source>
</reference>
<evidence type="ECO:0000313" key="5">
    <source>
        <dbReference type="Proteomes" id="UP000603865"/>
    </source>
</evidence>
<evidence type="ECO:0000259" key="3">
    <source>
        <dbReference type="Pfam" id="PF13458"/>
    </source>
</evidence>
<dbReference type="AlphaFoldDB" id="A0A918F7M1"/>
<accession>A0A918F7M1</accession>
<protein>
    <submittedName>
        <fullName evidence="4">Branched chain amino acid ABC transporter substrate-binding protein</fullName>
    </submittedName>
</protein>
<gene>
    <name evidence="4" type="ORF">GCM10008957_21040</name>
</gene>
<dbReference type="InterPro" id="IPR028081">
    <property type="entry name" value="Leu-bd"/>
</dbReference>
<dbReference type="CDD" id="cd06342">
    <property type="entry name" value="PBP1_ABC_LIVBP-like"/>
    <property type="match status" value="1"/>
</dbReference>
<dbReference type="EMBL" id="BMQL01000009">
    <property type="protein sequence ID" value="GGR08050.1"/>
    <property type="molecule type" value="Genomic_DNA"/>
</dbReference>
<dbReference type="SUPFAM" id="SSF53822">
    <property type="entry name" value="Periplasmic binding protein-like I"/>
    <property type="match status" value="1"/>
</dbReference>
<reference evidence="4" key="2">
    <citation type="submission" date="2020-09" db="EMBL/GenBank/DDBJ databases">
        <authorList>
            <person name="Sun Q."/>
            <person name="Ohkuma M."/>
        </authorList>
    </citation>
    <scope>NUCLEOTIDE SEQUENCE</scope>
    <source>
        <strain evidence="4">JCM 31311</strain>
    </source>
</reference>
<evidence type="ECO:0000256" key="1">
    <source>
        <dbReference type="ARBA" id="ARBA00010062"/>
    </source>
</evidence>
<comment type="similarity">
    <text evidence="1">Belongs to the leucine-binding protein family.</text>
</comment>
<evidence type="ECO:0000313" key="4">
    <source>
        <dbReference type="EMBL" id="GGR08050.1"/>
    </source>
</evidence>
<dbReference type="InterPro" id="IPR028082">
    <property type="entry name" value="Peripla_BP_I"/>
</dbReference>
<comment type="caution">
    <text evidence="4">The sequence shown here is derived from an EMBL/GenBank/DDBJ whole genome shotgun (WGS) entry which is preliminary data.</text>
</comment>
<keyword evidence="2" id="KW-0732">Signal</keyword>
<sequence length="399" mass="40841">MTLAFHPIRMTALRTVVLSGLLIAGLAQAAPLKIATISPLSGSLTAIGSEVKRGAELAVKDHLQEFKALGYDLTLTSYDDQASATLGTQIADTVLADKSILGVVGALNSSVSNVVAQAFAPAKLALISPASTNDALTENGWNHFSRIVSPDGAQSVAAANYIADELKASSVFVVSDNTAYGNGLTKALLRTLKKRNVKVADYVGTGAADVAGVVKQIKASNAPVVYFGGTDDTGGLLVKALRAGGVKAAFMGGDGLDSPSFLKRAGDAGAGVIYTTVFGPVNSFSNSLSFTTAYRAAYQTSPSGVAVYAYDATSVLLAGLKAAATKAGGVPSRVQVSEAVRGVNLAACFGGTQCNTITGAIGFSSTGERLRSRLMVMKFDSMLQAQVAKIQTVSAADLK</sequence>
<name>A0A918F7M1_9DEIO</name>
<proteinExistence type="inferred from homology"/>
<dbReference type="Proteomes" id="UP000603865">
    <property type="component" value="Unassembled WGS sequence"/>
</dbReference>
<dbReference type="RefSeq" id="WP_229776010.1">
    <property type="nucleotide sequence ID" value="NZ_BMQL01000009.1"/>
</dbReference>